<dbReference type="Pfam" id="PF13377">
    <property type="entry name" value="Peripla_BP_3"/>
    <property type="match status" value="1"/>
</dbReference>
<dbReference type="InterPro" id="IPR000843">
    <property type="entry name" value="HTH_LacI"/>
</dbReference>
<dbReference type="CDD" id="cd06267">
    <property type="entry name" value="PBP1_LacI_sugar_binding-like"/>
    <property type="match status" value="1"/>
</dbReference>
<evidence type="ECO:0000256" key="3">
    <source>
        <dbReference type="ARBA" id="ARBA00023163"/>
    </source>
</evidence>
<dbReference type="HOGENOM" id="CLU_037628_6_1_11"/>
<keyword evidence="1" id="KW-0805">Transcription regulation</keyword>
<sequence length="340" mass="35445">MTGVTEEAGGTRPTMADVARAAGISTALVSIVMRGVPGASEATRKRVLKIADEMGYVPDQRARKLRQSSSRLLGVTFELQQPFHGDLVEQIYAAAARRGYDVTLSAVAPSREESTAVGALLRERCEAAILLGSRLGTEELARLARRGPTLLVARHTDVPGVGVVRGDDKAGVALAVDHLAALGHRHIAHIDGAGAPGSSDRRLGFLEAMGRHGLQDSAEVLAGGLTESAGAQGMRYLLARETPPTAVVAFNDRCATGVLDVLGREGHAVPGEISVVGYDDSRLAKFPHVQMTTVSQDAARLAEAAVSGALDLVAGREASESVFAPHLVERATTGPAPGHP</sequence>
<keyword evidence="3" id="KW-0804">Transcription</keyword>
<accession>D9WAH4</accession>
<keyword evidence="6" id="KW-1185">Reference proteome</keyword>
<dbReference type="GO" id="GO:0003700">
    <property type="term" value="F:DNA-binding transcription factor activity"/>
    <property type="evidence" value="ECO:0007669"/>
    <property type="project" value="TreeGrafter"/>
</dbReference>
<evidence type="ECO:0000313" key="6">
    <source>
        <dbReference type="Proteomes" id="UP000003963"/>
    </source>
</evidence>
<dbReference type="PANTHER" id="PTHR30146:SF155">
    <property type="entry name" value="ALANINE RACEMASE"/>
    <property type="match status" value="1"/>
</dbReference>
<dbReference type="PANTHER" id="PTHR30146">
    <property type="entry name" value="LACI-RELATED TRANSCRIPTIONAL REPRESSOR"/>
    <property type="match status" value="1"/>
</dbReference>
<reference evidence="5 6" key="1">
    <citation type="submission" date="2009-02" db="EMBL/GenBank/DDBJ databases">
        <title>Annotation of Streptomyces hygroscopicus strain ATCC 53653.</title>
        <authorList>
            <consortium name="The Broad Institute Genome Sequencing Platform"/>
            <consortium name="Broad Institute Microbial Sequencing Center"/>
            <person name="Fischbach M."/>
            <person name="Godfrey P."/>
            <person name="Ward D."/>
            <person name="Young S."/>
            <person name="Zeng Q."/>
            <person name="Koehrsen M."/>
            <person name="Alvarado L."/>
            <person name="Berlin A.M."/>
            <person name="Bochicchio J."/>
            <person name="Borenstein D."/>
            <person name="Chapman S.B."/>
            <person name="Chen Z."/>
            <person name="Engels R."/>
            <person name="Freedman E."/>
            <person name="Gellesch M."/>
            <person name="Goldberg J."/>
            <person name="Griggs A."/>
            <person name="Gujja S."/>
            <person name="Heilman E.R."/>
            <person name="Heiman D.I."/>
            <person name="Hepburn T.A."/>
            <person name="Howarth C."/>
            <person name="Jen D."/>
            <person name="Larson L."/>
            <person name="Lewis B."/>
            <person name="Mehta T."/>
            <person name="Park D."/>
            <person name="Pearson M."/>
            <person name="Richards J."/>
            <person name="Roberts A."/>
            <person name="Saif S."/>
            <person name="Shea T.D."/>
            <person name="Shenoy N."/>
            <person name="Sisk P."/>
            <person name="Stolte C."/>
            <person name="Sykes S.N."/>
            <person name="Thomson T."/>
            <person name="Walk T."/>
            <person name="White J."/>
            <person name="Yandava C."/>
            <person name="Straight P."/>
            <person name="Clardy J."/>
            <person name="Hung D."/>
            <person name="Kolter R."/>
            <person name="Mekalanos J."/>
            <person name="Walker S."/>
            <person name="Walsh C.T."/>
            <person name="Wieland-Brown L.C."/>
            <person name="Haas B."/>
            <person name="Nusbaum C."/>
            <person name="Birren B."/>
        </authorList>
    </citation>
    <scope>NUCLEOTIDE SEQUENCE [LARGE SCALE GENOMIC DNA]</scope>
    <source>
        <strain evidence="5 6">ATCC 53653</strain>
    </source>
</reference>
<feature type="domain" description="HTH lacI-type" evidence="4">
    <location>
        <begin position="13"/>
        <end position="67"/>
    </location>
</feature>
<evidence type="ECO:0000313" key="5">
    <source>
        <dbReference type="EMBL" id="EFL26915.1"/>
    </source>
</evidence>
<evidence type="ECO:0000256" key="1">
    <source>
        <dbReference type="ARBA" id="ARBA00023015"/>
    </source>
</evidence>
<evidence type="ECO:0000259" key="4">
    <source>
        <dbReference type="PROSITE" id="PS50932"/>
    </source>
</evidence>
<proteinExistence type="predicted"/>
<dbReference type="SMART" id="SM00354">
    <property type="entry name" value="HTH_LACI"/>
    <property type="match status" value="1"/>
</dbReference>
<protein>
    <submittedName>
        <fullName evidence="5">LacI family transcriptional regulator</fullName>
    </submittedName>
</protein>
<dbReference type="Pfam" id="PF00356">
    <property type="entry name" value="LacI"/>
    <property type="match status" value="1"/>
</dbReference>
<dbReference type="Gene3D" id="1.10.260.40">
    <property type="entry name" value="lambda repressor-like DNA-binding domains"/>
    <property type="match status" value="1"/>
</dbReference>
<dbReference type="InterPro" id="IPR028082">
    <property type="entry name" value="Peripla_BP_I"/>
</dbReference>
<dbReference type="PROSITE" id="PS50932">
    <property type="entry name" value="HTH_LACI_2"/>
    <property type="match status" value="1"/>
</dbReference>
<dbReference type="AlphaFoldDB" id="D9WAH4"/>
<keyword evidence="2" id="KW-0238">DNA-binding</keyword>
<organism evidence="5 6">
    <name type="scientific">Streptomyces himastatinicus ATCC 53653</name>
    <dbReference type="NCBI Taxonomy" id="457427"/>
    <lineage>
        <taxon>Bacteria</taxon>
        <taxon>Bacillati</taxon>
        <taxon>Actinomycetota</taxon>
        <taxon>Actinomycetes</taxon>
        <taxon>Kitasatosporales</taxon>
        <taxon>Streptomycetaceae</taxon>
        <taxon>Streptomyces</taxon>
        <taxon>Streptomyces violaceusniger group</taxon>
    </lineage>
</organism>
<gene>
    <name evidence="5" type="ORF">SSOG_06629</name>
</gene>
<dbReference type="EMBL" id="GG657754">
    <property type="protein sequence ID" value="EFL26915.1"/>
    <property type="molecule type" value="Genomic_DNA"/>
</dbReference>
<dbReference type="Gene3D" id="3.40.50.2300">
    <property type="match status" value="2"/>
</dbReference>
<dbReference type="SUPFAM" id="SSF53822">
    <property type="entry name" value="Periplasmic binding protein-like I"/>
    <property type="match status" value="1"/>
</dbReference>
<evidence type="ECO:0000256" key="2">
    <source>
        <dbReference type="ARBA" id="ARBA00023125"/>
    </source>
</evidence>
<dbReference type="Proteomes" id="UP000003963">
    <property type="component" value="Unassembled WGS sequence"/>
</dbReference>
<dbReference type="InterPro" id="IPR010982">
    <property type="entry name" value="Lambda_DNA-bd_dom_sf"/>
</dbReference>
<name>D9WAH4_9ACTN</name>
<dbReference type="STRING" id="457427.SSOG_06629"/>
<dbReference type="InterPro" id="IPR046335">
    <property type="entry name" value="LacI/GalR-like_sensor"/>
</dbReference>
<dbReference type="GO" id="GO:0000976">
    <property type="term" value="F:transcription cis-regulatory region binding"/>
    <property type="evidence" value="ECO:0007669"/>
    <property type="project" value="TreeGrafter"/>
</dbReference>
<dbReference type="CDD" id="cd01392">
    <property type="entry name" value="HTH_LacI"/>
    <property type="match status" value="1"/>
</dbReference>
<dbReference type="SUPFAM" id="SSF47413">
    <property type="entry name" value="lambda repressor-like DNA-binding domains"/>
    <property type="match status" value="1"/>
</dbReference>